<keyword evidence="2" id="KW-1133">Transmembrane helix</keyword>
<feature type="transmembrane region" description="Helical" evidence="2">
    <location>
        <begin position="12"/>
        <end position="36"/>
    </location>
</feature>
<evidence type="ECO:0000313" key="5">
    <source>
        <dbReference type="Proteomes" id="UP000321734"/>
    </source>
</evidence>
<dbReference type="InterPro" id="IPR003362">
    <property type="entry name" value="Bact_transf"/>
</dbReference>
<dbReference type="GO" id="GO:0016780">
    <property type="term" value="F:phosphotransferase activity, for other substituted phosphate groups"/>
    <property type="evidence" value="ECO:0007669"/>
    <property type="project" value="TreeGrafter"/>
</dbReference>
<evidence type="ECO:0000259" key="3">
    <source>
        <dbReference type="Pfam" id="PF02397"/>
    </source>
</evidence>
<dbReference type="Pfam" id="PF02397">
    <property type="entry name" value="Bac_transf"/>
    <property type="match status" value="1"/>
</dbReference>
<keyword evidence="2" id="KW-0472">Membrane</keyword>
<evidence type="ECO:0000256" key="2">
    <source>
        <dbReference type="SAM" id="Phobius"/>
    </source>
</evidence>
<evidence type="ECO:0000313" key="4">
    <source>
        <dbReference type="EMBL" id="TXE04841.1"/>
    </source>
</evidence>
<feature type="domain" description="Bacterial sugar transferase" evidence="3">
    <location>
        <begin position="7"/>
        <end position="181"/>
    </location>
</feature>
<dbReference type="AlphaFoldDB" id="A0A5C7AFS0"/>
<accession>A0A5C7AFS0</accession>
<keyword evidence="2" id="KW-0812">Transmembrane</keyword>
<protein>
    <submittedName>
        <fullName evidence="4">Sugar transferase</fullName>
    </submittedName>
</protein>
<proteinExistence type="inferred from homology"/>
<gene>
    <name evidence="4" type="ORF">ES711_15955</name>
</gene>
<organism evidence="4 5">
    <name type="scientific">Gelidibacter salicanalis</name>
    <dbReference type="NCBI Taxonomy" id="291193"/>
    <lineage>
        <taxon>Bacteria</taxon>
        <taxon>Pseudomonadati</taxon>
        <taxon>Bacteroidota</taxon>
        <taxon>Flavobacteriia</taxon>
        <taxon>Flavobacteriales</taxon>
        <taxon>Flavobacteriaceae</taxon>
        <taxon>Gelidibacter</taxon>
    </lineage>
</organism>
<comment type="caution">
    <text evidence="4">The sequence shown here is derived from an EMBL/GenBank/DDBJ whole genome shotgun (WGS) entry which is preliminary data.</text>
</comment>
<dbReference type="EMBL" id="VORX01000012">
    <property type="protein sequence ID" value="TXE04841.1"/>
    <property type="molecule type" value="Genomic_DNA"/>
</dbReference>
<name>A0A5C7AFS0_9FLAO</name>
<keyword evidence="5" id="KW-1185">Reference proteome</keyword>
<comment type="similarity">
    <text evidence="1">Belongs to the bacterial sugar transferase family.</text>
</comment>
<dbReference type="RefSeq" id="WP_146894318.1">
    <property type="nucleotide sequence ID" value="NZ_VORX01000012.1"/>
</dbReference>
<dbReference type="PANTHER" id="PTHR30576">
    <property type="entry name" value="COLANIC BIOSYNTHESIS UDP-GLUCOSE LIPID CARRIER TRANSFERASE"/>
    <property type="match status" value="1"/>
</dbReference>
<dbReference type="OrthoDB" id="9808602at2"/>
<keyword evidence="4" id="KW-0808">Transferase</keyword>
<dbReference type="Proteomes" id="UP000321734">
    <property type="component" value="Unassembled WGS sequence"/>
</dbReference>
<dbReference type="PANTHER" id="PTHR30576:SF8">
    <property type="entry name" value="UNDECAPRENYL-PHOSPHATE GALACTOSE PHOSPHOTRANSFERASE"/>
    <property type="match status" value="1"/>
</dbReference>
<sequence length="202" mass="23331">MYPTIIKRLIDFLAAFVGLLIISPLFLILIISLYFINNRKPFFYQTRTGKHGKLFTIIKFKTMTDATDADNVLLPPIQRVTKVGTFCRKFSLDEIPQLINIIKGDMSLVGPRPLLPRYLPLYSEEQNRRHLVMPGITGWAQINGRNTINWEQKFKLDVYYVEHQTFALDIKILLKTVQKVLGRKDINNSADVNMPEFTGTNK</sequence>
<evidence type="ECO:0000256" key="1">
    <source>
        <dbReference type="ARBA" id="ARBA00006464"/>
    </source>
</evidence>
<reference evidence="4 5" key="1">
    <citation type="submission" date="2019-08" db="EMBL/GenBank/DDBJ databases">
        <title>Genome sequence of Gelidibacter salicanalis IC162T.</title>
        <authorList>
            <person name="Bowman J.P."/>
        </authorList>
    </citation>
    <scope>NUCLEOTIDE SEQUENCE [LARGE SCALE GENOMIC DNA]</scope>
    <source>
        <strain evidence="4 5">IC162</strain>
    </source>
</reference>